<feature type="chain" id="PRO_5011574380" evidence="1">
    <location>
        <begin position="24"/>
        <end position="339"/>
    </location>
</feature>
<dbReference type="Proteomes" id="UP000199072">
    <property type="component" value="Unassembled WGS sequence"/>
</dbReference>
<evidence type="ECO:0000256" key="1">
    <source>
        <dbReference type="SAM" id="SignalP"/>
    </source>
</evidence>
<keyword evidence="3" id="KW-1185">Reference proteome</keyword>
<feature type="signal peptide" evidence="1">
    <location>
        <begin position="1"/>
        <end position="23"/>
    </location>
</feature>
<dbReference type="RefSeq" id="WP_091147756.1">
    <property type="nucleotide sequence ID" value="NZ_FNAI01000003.1"/>
</dbReference>
<dbReference type="Pfam" id="PF11751">
    <property type="entry name" value="PorP_SprF"/>
    <property type="match status" value="1"/>
</dbReference>
<name>A0A1G6YT98_9SPHI</name>
<dbReference type="OrthoDB" id="1493187at2"/>
<dbReference type="AlphaFoldDB" id="A0A1G6YT98"/>
<gene>
    <name evidence="2" type="ORF">SAMN05216464_10387</name>
</gene>
<dbReference type="STRING" id="1391627.SAMN05216464_10387"/>
<protein>
    <submittedName>
        <fullName evidence="2">Type IX secretion system membrane protein, PorP/SprF family</fullName>
    </submittedName>
</protein>
<sequence length="339" mass="37142">MKRILYFIIVFTAVCLQSTYAQQRPQYTQYIFNNYILNPAVTGIENYTDVKAGYRSQWTGLDGAPVTGYLTINAPIGKDFVQGDATAFPAGGGVYPSSRLYTQQYQAAEPHHGIGLTLVSDKTGPISQTNIDATYAYHLGLTSTLNLSVGVSAGVSHNVLNLSQITTADPNDPIFYNINNNQWKPDLGVGIWAYSSNYFFGVSAQQILPQNMYITSSSSALQNKTVPHFFVTGGFKVFLSDDVTLIPSALLKFIQPVPTTFDVNAKLAFQDKFWVGGSYRRNDSFAALVGFNVSSFVNVGYSYDFTTSALNTVSNGSHEIVIGILLNNRYKVSSPQHGF</sequence>
<proteinExistence type="predicted"/>
<evidence type="ECO:0000313" key="3">
    <source>
        <dbReference type="Proteomes" id="UP000199072"/>
    </source>
</evidence>
<evidence type="ECO:0000313" key="2">
    <source>
        <dbReference type="EMBL" id="SDD93541.1"/>
    </source>
</evidence>
<dbReference type="NCBIfam" id="TIGR03519">
    <property type="entry name" value="T9SS_PorP_fam"/>
    <property type="match status" value="1"/>
</dbReference>
<keyword evidence="1" id="KW-0732">Signal</keyword>
<dbReference type="InterPro" id="IPR019861">
    <property type="entry name" value="PorP/SprF_Bacteroidetes"/>
</dbReference>
<reference evidence="2 3" key="1">
    <citation type="submission" date="2016-10" db="EMBL/GenBank/DDBJ databases">
        <authorList>
            <person name="de Groot N.N."/>
        </authorList>
    </citation>
    <scope>NUCLEOTIDE SEQUENCE [LARGE SCALE GENOMIC DNA]</scope>
    <source>
        <strain evidence="2 3">47C3B</strain>
    </source>
</reference>
<accession>A0A1G6YT98</accession>
<dbReference type="EMBL" id="FNAI01000003">
    <property type="protein sequence ID" value="SDD93541.1"/>
    <property type="molecule type" value="Genomic_DNA"/>
</dbReference>
<organism evidence="2 3">
    <name type="scientific">Mucilaginibacter pineti</name>
    <dbReference type="NCBI Taxonomy" id="1391627"/>
    <lineage>
        <taxon>Bacteria</taxon>
        <taxon>Pseudomonadati</taxon>
        <taxon>Bacteroidota</taxon>
        <taxon>Sphingobacteriia</taxon>
        <taxon>Sphingobacteriales</taxon>
        <taxon>Sphingobacteriaceae</taxon>
        <taxon>Mucilaginibacter</taxon>
    </lineage>
</organism>